<keyword evidence="2" id="KW-1185">Reference proteome</keyword>
<reference evidence="1 2" key="1">
    <citation type="submission" date="2015-12" db="EMBL/GenBank/DDBJ databases">
        <title>Dictyostelia acquired genes for synthesis and detection of signals that induce cell-type specialization by lateral gene transfer from prokaryotes.</title>
        <authorList>
            <person name="Gloeckner G."/>
            <person name="Schaap P."/>
        </authorList>
    </citation>
    <scope>NUCLEOTIDE SEQUENCE [LARGE SCALE GENOMIC DNA]</scope>
    <source>
        <strain evidence="1 2">TK</strain>
    </source>
</reference>
<protein>
    <submittedName>
        <fullName evidence="1">Uncharacterized protein</fullName>
    </submittedName>
</protein>
<dbReference type="InParanoid" id="A0A152A7F3"/>
<comment type="caution">
    <text evidence="1">The sequence shown here is derived from an EMBL/GenBank/DDBJ whole genome shotgun (WGS) entry which is preliminary data.</text>
</comment>
<gene>
    <name evidence="1" type="ORF">DLAC_00854</name>
</gene>
<dbReference type="Proteomes" id="UP000076078">
    <property type="component" value="Unassembled WGS sequence"/>
</dbReference>
<organism evidence="1 2">
    <name type="scientific">Tieghemostelium lacteum</name>
    <name type="common">Slime mold</name>
    <name type="synonym">Dictyostelium lacteum</name>
    <dbReference type="NCBI Taxonomy" id="361077"/>
    <lineage>
        <taxon>Eukaryota</taxon>
        <taxon>Amoebozoa</taxon>
        <taxon>Evosea</taxon>
        <taxon>Eumycetozoa</taxon>
        <taxon>Dictyostelia</taxon>
        <taxon>Dictyosteliales</taxon>
        <taxon>Raperosteliaceae</taxon>
        <taxon>Tieghemostelium</taxon>
    </lineage>
</organism>
<dbReference type="AlphaFoldDB" id="A0A152A7F3"/>
<evidence type="ECO:0000313" key="1">
    <source>
        <dbReference type="EMBL" id="KYR02055.1"/>
    </source>
</evidence>
<accession>A0A152A7F3</accession>
<proteinExistence type="predicted"/>
<sequence>MFQLNKSASNVVLVNKKDFRKLSQNDTKKIITHYIDFGKIEYFDFLKKKVKGSKLKVPNVLKIVFVSIASANDALTNYRSPNNMFHKAGQFEEIQKSKKKRT</sequence>
<dbReference type="EMBL" id="LODT01000004">
    <property type="protein sequence ID" value="KYR02055.1"/>
    <property type="molecule type" value="Genomic_DNA"/>
</dbReference>
<name>A0A152A7F3_TIELA</name>
<evidence type="ECO:0000313" key="2">
    <source>
        <dbReference type="Proteomes" id="UP000076078"/>
    </source>
</evidence>